<reference evidence="1 2" key="1">
    <citation type="submission" date="2022-11" db="EMBL/GenBank/DDBJ databases">
        <title>Genome Sequencing of Nocardia sp. ON39_IFM12276 and assembly.</title>
        <authorList>
            <person name="Shimojima M."/>
            <person name="Toyokawa M."/>
            <person name="Uesaka K."/>
        </authorList>
    </citation>
    <scope>NUCLEOTIDE SEQUENCE [LARGE SCALE GENOMIC DNA]</scope>
    <source>
        <strain evidence="1 2">IFM 12276</strain>
    </source>
</reference>
<protein>
    <submittedName>
        <fullName evidence="1">Uncharacterized protein</fullName>
    </submittedName>
</protein>
<keyword evidence="2" id="KW-1185">Reference proteome</keyword>
<gene>
    <name evidence="1" type="ORF">IFM12276_34460</name>
</gene>
<dbReference type="EMBL" id="AP026978">
    <property type="protein sequence ID" value="BDU00418.1"/>
    <property type="molecule type" value="Genomic_DNA"/>
</dbReference>
<dbReference type="InterPro" id="IPR049249">
    <property type="entry name" value="DUF6882"/>
</dbReference>
<name>A0ABM8CZD6_9NOCA</name>
<proteinExistence type="predicted"/>
<organism evidence="1 2">
    <name type="scientific">Nocardia sputorum</name>
    <dbReference type="NCBI Taxonomy" id="2984338"/>
    <lineage>
        <taxon>Bacteria</taxon>
        <taxon>Bacillati</taxon>
        <taxon>Actinomycetota</taxon>
        <taxon>Actinomycetes</taxon>
        <taxon>Mycobacteriales</taxon>
        <taxon>Nocardiaceae</taxon>
        <taxon>Nocardia</taxon>
    </lineage>
</organism>
<evidence type="ECO:0000313" key="2">
    <source>
        <dbReference type="Proteomes" id="UP001317870"/>
    </source>
</evidence>
<dbReference type="Proteomes" id="UP001317870">
    <property type="component" value="Chromosome"/>
</dbReference>
<sequence>MEAERWPRVDYAGAVSQSVPLTRLLDDAGLLSLEHRLHLEDVLGAHVWEVDLEGRRLEFLGDERSFVCTDVHLLGTADAETWLWGWVNPWDYPPSLLRAAETVRQFGLRYRVAELCSAELPVVHGGAAPEPYQVAGLMADAAKIVCGRWNSYCGIIDGACVAFLVEHPAFELPAPTASGLARVLAYGFGALPLTDHRRAVHSYLTRRGLVTEFLDDYRWLEFGGHGLAGEAEFDASGQIAHLDIRIAVAKSNSPLAAKTESAASH</sequence>
<evidence type="ECO:0000313" key="1">
    <source>
        <dbReference type="EMBL" id="BDU00418.1"/>
    </source>
</evidence>
<dbReference type="Pfam" id="PF21813">
    <property type="entry name" value="DUF6882"/>
    <property type="match status" value="1"/>
</dbReference>
<accession>A0ABM8CZD6</accession>